<name>A0A0D7AR35_9AGAR</name>
<dbReference type="GO" id="GO:0008422">
    <property type="term" value="F:beta-glucosidase activity"/>
    <property type="evidence" value="ECO:0007669"/>
    <property type="project" value="UniProtKB-EC"/>
</dbReference>
<keyword evidence="5" id="KW-0326">Glycosidase</keyword>
<feature type="domain" description="Fibronectin type III-like" evidence="7">
    <location>
        <begin position="710"/>
        <end position="779"/>
    </location>
</feature>
<accession>A0A0D7AR35</accession>
<dbReference type="InterPro" id="IPR017853">
    <property type="entry name" value="GH"/>
</dbReference>
<dbReference type="InterPro" id="IPR036962">
    <property type="entry name" value="Glyco_hydro_3_N_sf"/>
</dbReference>
<evidence type="ECO:0000313" key="8">
    <source>
        <dbReference type="EMBL" id="KIY54027.1"/>
    </source>
</evidence>
<dbReference type="Gene3D" id="3.20.20.300">
    <property type="entry name" value="Glycoside hydrolase, family 3, N-terminal domain"/>
    <property type="match status" value="1"/>
</dbReference>
<evidence type="ECO:0000313" key="9">
    <source>
        <dbReference type="Proteomes" id="UP000054144"/>
    </source>
</evidence>
<feature type="signal peptide" evidence="6">
    <location>
        <begin position="1"/>
        <end position="22"/>
    </location>
</feature>
<keyword evidence="6" id="KW-0732">Signal</keyword>
<evidence type="ECO:0000256" key="5">
    <source>
        <dbReference type="ARBA" id="ARBA00023295"/>
    </source>
</evidence>
<feature type="chain" id="PRO_5002316625" description="beta-glucosidase" evidence="6">
    <location>
        <begin position="23"/>
        <end position="791"/>
    </location>
</feature>
<reference evidence="8 9" key="1">
    <citation type="journal article" date="2015" name="Fungal Genet. Biol.">
        <title>Evolution of novel wood decay mechanisms in Agaricales revealed by the genome sequences of Fistulina hepatica and Cylindrobasidium torrendii.</title>
        <authorList>
            <person name="Floudas D."/>
            <person name="Held B.W."/>
            <person name="Riley R."/>
            <person name="Nagy L.G."/>
            <person name="Koehler G."/>
            <person name="Ransdell A.S."/>
            <person name="Younus H."/>
            <person name="Chow J."/>
            <person name="Chiniquy J."/>
            <person name="Lipzen A."/>
            <person name="Tritt A."/>
            <person name="Sun H."/>
            <person name="Haridas S."/>
            <person name="LaButti K."/>
            <person name="Ohm R.A."/>
            <person name="Kues U."/>
            <person name="Blanchette R.A."/>
            <person name="Grigoriev I.V."/>
            <person name="Minto R.E."/>
            <person name="Hibbett D.S."/>
        </authorList>
    </citation>
    <scope>NUCLEOTIDE SEQUENCE [LARGE SCALE GENOMIC DNA]</scope>
    <source>
        <strain evidence="8 9">ATCC 64428</strain>
    </source>
</reference>
<dbReference type="PANTHER" id="PTHR42715:SF14">
    <property type="entry name" value="BETA-GLUCOSIDASE D-RELATED"/>
    <property type="match status" value="1"/>
</dbReference>
<dbReference type="Pfam" id="PF14310">
    <property type="entry name" value="Fn3-like"/>
    <property type="match status" value="1"/>
</dbReference>
<dbReference type="Pfam" id="PF00933">
    <property type="entry name" value="Glyco_hydro_3"/>
    <property type="match status" value="1"/>
</dbReference>
<evidence type="ECO:0000256" key="1">
    <source>
        <dbReference type="ARBA" id="ARBA00000448"/>
    </source>
</evidence>
<keyword evidence="4" id="KW-0378">Hydrolase</keyword>
<dbReference type="Gene3D" id="2.60.40.10">
    <property type="entry name" value="Immunoglobulins"/>
    <property type="match status" value="1"/>
</dbReference>
<dbReference type="InterPro" id="IPR036881">
    <property type="entry name" value="Glyco_hydro_3_C_sf"/>
</dbReference>
<evidence type="ECO:0000256" key="2">
    <source>
        <dbReference type="ARBA" id="ARBA00005336"/>
    </source>
</evidence>
<dbReference type="InterPro" id="IPR026891">
    <property type="entry name" value="Fn3-like"/>
</dbReference>
<dbReference type="PRINTS" id="PR00133">
    <property type="entry name" value="GLHYDRLASE3"/>
</dbReference>
<dbReference type="SMART" id="SM01217">
    <property type="entry name" value="Fn3_like"/>
    <property type="match status" value="1"/>
</dbReference>
<dbReference type="GO" id="GO:0009251">
    <property type="term" value="P:glucan catabolic process"/>
    <property type="evidence" value="ECO:0007669"/>
    <property type="project" value="TreeGrafter"/>
</dbReference>
<evidence type="ECO:0000256" key="6">
    <source>
        <dbReference type="SAM" id="SignalP"/>
    </source>
</evidence>
<evidence type="ECO:0000256" key="4">
    <source>
        <dbReference type="ARBA" id="ARBA00022801"/>
    </source>
</evidence>
<proteinExistence type="inferred from homology"/>
<gene>
    <name evidence="8" type="ORF">FISHEDRAFT_68396</name>
</gene>
<dbReference type="Gene3D" id="3.40.50.1700">
    <property type="entry name" value="Glycoside hydrolase family 3 C-terminal domain"/>
    <property type="match status" value="1"/>
</dbReference>
<dbReference type="InterPro" id="IPR002772">
    <property type="entry name" value="Glyco_hydro_3_C"/>
</dbReference>
<organism evidence="8 9">
    <name type="scientific">Fistulina hepatica ATCC 64428</name>
    <dbReference type="NCBI Taxonomy" id="1128425"/>
    <lineage>
        <taxon>Eukaryota</taxon>
        <taxon>Fungi</taxon>
        <taxon>Dikarya</taxon>
        <taxon>Basidiomycota</taxon>
        <taxon>Agaricomycotina</taxon>
        <taxon>Agaricomycetes</taxon>
        <taxon>Agaricomycetidae</taxon>
        <taxon>Agaricales</taxon>
        <taxon>Fistulinaceae</taxon>
        <taxon>Fistulina</taxon>
    </lineage>
</organism>
<dbReference type="SUPFAM" id="SSF52279">
    <property type="entry name" value="Beta-D-glucan exohydrolase, C-terminal domain"/>
    <property type="match status" value="1"/>
</dbReference>
<protein>
    <recommendedName>
        <fullName evidence="3">beta-glucosidase</fullName>
        <ecNumber evidence="3">3.2.1.21</ecNumber>
    </recommendedName>
</protein>
<evidence type="ECO:0000256" key="3">
    <source>
        <dbReference type="ARBA" id="ARBA00012744"/>
    </source>
</evidence>
<comment type="similarity">
    <text evidence="2">Belongs to the glycosyl hydrolase 3 family.</text>
</comment>
<dbReference type="InterPro" id="IPR001764">
    <property type="entry name" value="Glyco_hydro_3_N"/>
</dbReference>
<dbReference type="InterPro" id="IPR013783">
    <property type="entry name" value="Ig-like_fold"/>
</dbReference>
<dbReference type="SUPFAM" id="SSF51445">
    <property type="entry name" value="(Trans)glycosidases"/>
    <property type="match status" value="1"/>
</dbReference>
<comment type="catalytic activity">
    <reaction evidence="1">
        <text>Hydrolysis of terminal, non-reducing beta-D-glucosyl residues with release of beta-D-glucose.</text>
        <dbReference type="EC" id="3.2.1.21"/>
    </reaction>
</comment>
<dbReference type="EMBL" id="KN881581">
    <property type="protein sequence ID" value="KIY54027.1"/>
    <property type="molecule type" value="Genomic_DNA"/>
</dbReference>
<dbReference type="Pfam" id="PF01915">
    <property type="entry name" value="Glyco_hydro_3_C"/>
    <property type="match status" value="1"/>
</dbReference>
<dbReference type="InterPro" id="IPR050288">
    <property type="entry name" value="Cellulose_deg_GH3"/>
</dbReference>
<evidence type="ECO:0000259" key="7">
    <source>
        <dbReference type="SMART" id="SM01217"/>
    </source>
</evidence>
<dbReference type="PANTHER" id="PTHR42715">
    <property type="entry name" value="BETA-GLUCOSIDASE"/>
    <property type="match status" value="1"/>
</dbReference>
<keyword evidence="9" id="KW-1185">Reference proteome</keyword>
<dbReference type="EC" id="3.2.1.21" evidence="3"/>
<dbReference type="Proteomes" id="UP000054144">
    <property type="component" value="Unassembled WGS sequence"/>
</dbReference>
<dbReference type="OrthoDB" id="416222at2759"/>
<sequence>MSPFLSTRLLLSLVVCVAHVRAAGFGAALQFGVRQASSAVYSSSTVSPTATSLSSDESYNETALLSSGFIDLGKWQDAYDKAFAFVAGLTNAEKLEVITGSDLTSKNFTAVAYLDSTISPEDYFYVSTFSSSGAIAMSWDKDLAYRQFMAVGEEHWTTGYPGINGPVSNPMGRVPWGGRYAETFGPDAYLNGIFFGTANEALVATGCVVDGKHFLLYEQETNRLGGGGDFWDGAAVDVAYSSDVDDKALHETYLWPFYDGVKSGMGAVMCAMNRVNESYACENSKLLMKFLKSELGFPGMVLADVSGQKTVFGSANGGLDLGSSDFWANETIQEGLDNGTLSQARFDDMAIRNLMPYYFANLNTKSVPAEQSSQTYRNVRGNHSALIREAGGKSIVLLKNEGVLPLNKSYSVSIFGSHARAVMAGPNFAFTVEGEPDTFDGHLTTPGGSAAGSLAYTVTPWYALTSRAIEDGTMMFWVMNDTYTSTGSSEEALGFGSGTGVDPSISAYASMTDVCLVFMNAFGGEGTDRSELRNTGQDDLALMVASECNNTMVVLNVVGPRILDAWIEHENITAVLYASMLGEQSGNSIVDVLYGDVNPSAKLTYTIARNESDYSPFKICEEEVCDYTEGNYIDYKYFDSHNITPRFEFGFGMSYTTFAYGDSIDVQETANLSAGIVGGAYSVGGRAELWETVATATITIMNNGTVAGAEVAQLYVAYPGEADEPLRQLRAFDKIGLDAGAQGTATFTLRKRDLSYWNVAVQEWEVAAGDYILYVGASSRDFRAQTTLTVA</sequence>
<dbReference type="AlphaFoldDB" id="A0A0D7AR35"/>